<evidence type="ECO:0000313" key="2">
    <source>
        <dbReference type="Proteomes" id="UP000800038"/>
    </source>
</evidence>
<protein>
    <submittedName>
        <fullName evidence="1">Uncharacterized protein</fullName>
    </submittedName>
</protein>
<proteinExistence type="predicted"/>
<evidence type="ECO:0000313" key="1">
    <source>
        <dbReference type="EMBL" id="KAF1945547.1"/>
    </source>
</evidence>
<accession>A0A6A5T9E7</accession>
<keyword evidence="2" id="KW-1185">Reference proteome</keyword>
<gene>
    <name evidence="1" type="ORF">EJ02DRAFT_475857</name>
</gene>
<sequence>MRRCSRPRQRNSAEVIDIRLKRARNFDKANTRLLGQENSSIYKLHIYQLYETTTNSSAAASRLWPPRGLFIFPKKHRISIELDPSQIMENNDRFISHIWGGKLENVTFDIHEAAGRGNITDVEVQSRLRTKLHLKRDQFGINSREQLQGTLLSTPNAPGISPTTTRKINVRDSITYNTAHQHRSKMSTTTMSFQPIASLTPPNSFFDHLNYDVRHIIYENFDDLPPLTSGESFSGFVMSSQQAKLEVEEFASKKAAKQLHNFQELLRARVGVHVEMPDIPKDSSFVHLCSIGLTLPFGTLFMKKAVHGWPSQVIGYGWKTGVLQSLHTLLASNYNTVHLHFTGTPEPKNDSSPAAITTRMFQAVADIGSMIQYANMSESERLEMTDYIQGLTSDERKAELDEAGRMIDTYGDLGTYLNPYYAAENPRCPAINTRSVTISWDLRTAALNGSPTPLQGMAYKAKFNGFKYMSAHAPRLPVYHHIHNPGRTVVEMGFSSPKRWQPTADEAMLIFAMPEEVDELYVGCEMTSPVEHCYVASCASSGVGTEPEMGDFA</sequence>
<reference evidence="1" key="1">
    <citation type="journal article" date="2020" name="Stud. Mycol.">
        <title>101 Dothideomycetes genomes: a test case for predicting lifestyles and emergence of pathogens.</title>
        <authorList>
            <person name="Haridas S."/>
            <person name="Albert R."/>
            <person name="Binder M."/>
            <person name="Bloem J."/>
            <person name="Labutti K."/>
            <person name="Salamov A."/>
            <person name="Andreopoulos B."/>
            <person name="Baker S."/>
            <person name="Barry K."/>
            <person name="Bills G."/>
            <person name="Bluhm B."/>
            <person name="Cannon C."/>
            <person name="Castanera R."/>
            <person name="Culley D."/>
            <person name="Daum C."/>
            <person name="Ezra D."/>
            <person name="Gonzalez J."/>
            <person name="Henrissat B."/>
            <person name="Kuo A."/>
            <person name="Liang C."/>
            <person name="Lipzen A."/>
            <person name="Lutzoni F."/>
            <person name="Magnuson J."/>
            <person name="Mondo S."/>
            <person name="Nolan M."/>
            <person name="Ohm R."/>
            <person name="Pangilinan J."/>
            <person name="Park H.-J."/>
            <person name="Ramirez L."/>
            <person name="Alfaro M."/>
            <person name="Sun H."/>
            <person name="Tritt A."/>
            <person name="Yoshinaga Y."/>
            <person name="Zwiers L.-H."/>
            <person name="Turgeon B."/>
            <person name="Goodwin S."/>
            <person name="Spatafora J."/>
            <person name="Crous P."/>
            <person name="Grigoriev I."/>
        </authorList>
    </citation>
    <scope>NUCLEOTIDE SEQUENCE</scope>
    <source>
        <strain evidence="1">CBS 161.51</strain>
    </source>
</reference>
<name>A0A6A5T9E7_9PLEO</name>
<dbReference type="AlphaFoldDB" id="A0A6A5T9E7"/>
<organism evidence="1 2">
    <name type="scientific">Clathrospora elynae</name>
    <dbReference type="NCBI Taxonomy" id="706981"/>
    <lineage>
        <taxon>Eukaryota</taxon>
        <taxon>Fungi</taxon>
        <taxon>Dikarya</taxon>
        <taxon>Ascomycota</taxon>
        <taxon>Pezizomycotina</taxon>
        <taxon>Dothideomycetes</taxon>
        <taxon>Pleosporomycetidae</taxon>
        <taxon>Pleosporales</taxon>
        <taxon>Diademaceae</taxon>
        <taxon>Clathrospora</taxon>
    </lineage>
</organism>
<dbReference type="EMBL" id="ML976009">
    <property type="protein sequence ID" value="KAF1945547.1"/>
    <property type="molecule type" value="Genomic_DNA"/>
</dbReference>
<dbReference type="OrthoDB" id="3711359at2759"/>
<dbReference type="Proteomes" id="UP000800038">
    <property type="component" value="Unassembled WGS sequence"/>
</dbReference>